<gene>
    <name evidence="1" type="ORF">AVDCRST_MAG19-4949</name>
</gene>
<name>A0A6J4VRJ2_9BACT</name>
<reference evidence="1" key="1">
    <citation type="submission" date="2020-02" db="EMBL/GenBank/DDBJ databases">
        <authorList>
            <person name="Meier V. D."/>
        </authorList>
    </citation>
    <scope>NUCLEOTIDE SEQUENCE</scope>
    <source>
        <strain evidence="1">AVDCRST_MAG19</strain>
    </source>
</reference>
<dbReference type="AlphaFoldDB" id="A0A6J4VRJ2"/>
<sequence>MSRRVGDGMVGAVGRSVGAAALTGVMALAGVAGAGAQATPVGGIAATPASGECEAPEGTPDMAAMASPMASPAADEAAPAATPVGDEATIEAATAAAENLANCWNAGDLDAVLGLVTPNLLQTKFGVADAEEAAEVLGGMETLPAYAIIDTGDVQTYEDGRASLDFEYLLGEHQYTAARWYMVEANGRLLIDEEELLLPQPDVEASSVIGVAFADDESPVAYGQGADEETGGRAVPLLPAIILNADNSAGTERRFLSVVRVPEDEAGTPVTELPEGDFVAQISLAAGDQADVALVNLEPGEYAIGEPGGPSVPLTITEAEPEA</sequence>
<protein>
    <submittedName>
        <fullName evidence="1">Uncharacterized protein</fullName>
    </submittedName>
</protein>
<organism evidence="1">
    <name type="scientific">uncultured Thermomicrobiales bacterium</name>
    <dbReference type="NCBI Taxonomy" id="1645740"/>
    <lineage>
        <taxon>Bacteria</taxon>
        <taxon>Pseudomonadati</taxon>
        <taxon>Thermomicrobiota</taxon>
        <taxon>Thermomicrobia</taxon>
        <taxon>Thermomicrobiales</taxon>
        <taxon>environmental samples</taxon>
    </lineage>
</organism>
<dbReference type="EMBL" id="CADCWL010000261">
    <property type="protein sequence ID" value="CAA9586781.1"/>
    <property type="molecule type" value="Genomic_DNA"/>
</dbReference>
<proteinExistence type="predicted"/>
<evidence type="ECO:0000313" key="1">
    <source>
        <dbReference type="EMBL" id="CAA9586781.1"/>
    </source>
</evidence>
<accession>A0A6J4VRJ2</accession>